<proteinExistence type="predicted"/>
<dbReference type="Proteomes" id="UP000821845">
    <property type="component" value="Chromosome 6"/>
</dbReference>
<reference evidence="1" key="1">
    <citation type="submission" date="2020-05" db="EMBL/GenBank/DDBJ databases">
        <title>Large-scale comparative analyses of tick genomes elucidate their genetic diversity and vector capacities.</title>
        <authorList>
            <person name="Jia N."/>
            <person name="Wang J."/>
            <person name="Shi W."/>
            <person name="Du L."/>
            <person name="Sun Y."/>
            <person name="Zhan W."/>
            <person name="Jiang J."/>
            <person name="Wang Q."/>
            <person name="Zhang B."/>
            <person name="Ji P."/>
            <person name="Sakyi L.B."/>
            <person name="Cui X."/>
            <person name="Yuan T."/>
            <person name="Jiang B."/>
            <person name="Yang W."/>
            <person name="Lam T.T.-Y."/>
            <person name="Chang Q."/>
            <person name="Ding S."/>
            <person name="Wang X."/>
            <person name="Zhu J."/>
            <person name="Ruan X."/>
            <person name="Zhao L."/>
            <person name="Wei J."/>
            <person name="Que T."/>
            <person name="Du C."/>
            <person name="Cheng J."/>
            <person name="Dai P."/>
            <person name="Han X."/>
            <person name="Huang E."/>
            <person name="Gao Y."/>
            <person name="Liu J."/>
            <person name="Shao H."/>
            <person name="Ye R."/>
            <person name="Li L."/>
            <person name="Wei W."/>
            <person name="Wang X."/>
            <person name="Wang C."/>
            <person name="Yang T."/>
            <person name="Huo Q."/>
            <person name="Li W."/>
            <person name="Guo W."/>
            <person name="Chen H."/>
            <person name="Zhou L."/>
            <person name="Ni X."/>
            <person name="Tian J."/>
            <person name="Zhou Y."/>
            <person name="Sheng Y."/>
            <person name="Liu T."/>
            <person name="Pan Y."/>
            <person name="Xia L."/>
            <person name="Li J."/>
            <person name="Zhao F."/>
            <person name="Cao W."/>
        </authorList>
    </citation>
    <scope>NUCLEOTIDE SEQUENCE</scope>
    <source>
        <strain evidence="1">Hyas-2018</strain>
    </source>
</reference>
<comment type="caution">
    <text evidence="1">The sequence shown here is derived from an EMBL/GenBank/DDBJ whole genome shotgun (WGS) entry which is preliminary data.</text>
</comment>
<protein>
    <submittedName>
        <fullName evidence="1">Uncharacterized protein</fullName>
    </submittedName>
</protein>
<evidence type="ECO:0000313" key="1">
    <source>
        <dbReference type="EMBL" id="KAH6928884.1"/>
    </source>
</evidence>
<sequence>MPSPTPTRWQLAKVSDASALGGQVIGKMLLRALVTTTPEAHFEAYGVVRNSTHRRVDFVQRLDWYSNQTTCLPPSRWQKFCKCASIKPTNEVTPLANSTPHEAPMIT</sequence>
<organism evidence="1 2">
    <name type="scientific">Hyalomma asiaticum</name>
    <name type="common">Tick</name>
    <dbReference type="NCBI Taxonomy" id="266040"/>
    <lineage>
        <taxon>Eukaryota</taxon>
        <taxon>Metazoa</taxon>
        <taxon>Ecdysozoa</taxon>
        <taxon>Arthropoda</taxon>
        <taxon>Chelicerata</taxon>
        <taxon>Arachnida</taxon>
        <taxon>Acari</taxon>
        <taxon>Parasitiformes</taxon>
        <taxon>Ixodida</taxon>
        <taxon>Ixodoidea</taxon>
        <taxon>Ixodidae</taxon>
        <taxon>Hyalomminae</taxon>
        <taxon>Hyalomma</taxon>
    </lineage>
</organism>
<evidence type="ECO:0000313" key="2">
    <source>
        <dbReference type="Proteomes" id="UP000821845"/>
    </source>
</evidence>
<accession>A0ACB7S819</accession>
<dbReference type="EMBL" id="CM023486">
    <property type="protein sequence ID" value="KAH6928884.1"/>
    <property type="molecule type" value="Genomic_DNA"/>
</dbReference>
<name>A0ACB7S819_HYAAI</name>
<keyword evidence="2" id="KW-1185">Reference proteome</keyword>
<gene>
    <name evidence="1" type="ORF">HPB50_020692</name>
</gene>